<keyword evidence="2" id="KW-0489">Methyltransferase</keyword>
<dbReference type="EMBL" id="OC316709">
    <property type="protein sequence ID" value="CAD7393400.1"/>
    <property type="molecule type" value="Genomic_DNA"/>
</dbReference>
<evidence type="ECO:0000256" key="7">
    <source>
        <dbReference type="ARBA" id="ARBA00093266"/>
    </source>
</evidence>
<evidence type="ECO:0000256" key="11">
    <source>
        <dbReference type="ARBA" id="ARBA00093656"/>
    </source>
</evidence>
<protein>
    <recommendedName>
        <fullName evidence="10">tRNA (guanosine(18)-2'-O)-methyltransferase TARBP1</fullName>
        <ecNumber evidence="9">2.1.1.34</ecNumber>
    </recommendedName>
    <alternativeName>
        <fullName evidence="11">TAR RNA-binding protein 1</fullName>
    </alternativeName>
</protein>
<feature type="domain" description="tRNA/rRNA methyltransferase SpoU type" evidence="12">
    <location>
        <begin position="1394"/>
        <end position="1535"/>
    </location>
</feature>
<evidence type="ECO:0000256" key="10">
    <source>
        <dbReference type="ARBA" id="ARBA00093636"/>
    </source>
</evidence>
<dbReference type="InterPro" id="IPR029026">
    <property type="entry name" value="tRNA_m1G_MTases_N"/>
</dbReference>
<evidence type="ECO:0000256" key="6">
    <source>
        <dbReference type="ARBA" id="ARBA00022990"/>
    </source>
</evidence>
<dbReference type="InterPro" id="IPR044748">
    <property type="entry name" value="Trm3/TARBP1_C"/>
</dbReference>
<evidence type="ECO:0000256" key="1">
    <source>
        <dbReference type="ARBA" id="ARBA00007228"/>
    </source>
</evidence>
<keyword evidence="3" id="KW-0808">Transferase</keyword>
<dbReference type="InterPro" id="IPR001537">
    <property type="entry name" value="SpoU_MeTrfase"/>
</dbReference>
<dbReference type="FunFam" id="3.40.1280.10:FF:000010">
    <property type="entry name" value="probable methyltransferase TARBP1"/>
    <property type="match status" value="1"/>
</dbReference>
<comment type="catalytic activity">
    <reaction evidence="7">
        <text>guanosine(18) in tRNA + S-adenosyl-L-methionine = 2'-O-methylguanosine(18) in tRNA + S-adenosyl-L-homocysteine + H(+)</text>
        <dbReference type="Rhea" id="RHEA:20077"/>
        <dbReference type="Rhea" id="RHEA-COMP:10190"/>
        <dbReference type="Rhea" id="RHEA-COMP:10192"/>
        <dbReference type="ChEBI" id="CHEBI:15378"/>
        <dbReference type="ChEBI" id="CHEBI:57856"/>
        <dbReference type="ChEBI" id="CHEBI:59789"/>
        <dbReference type="ChEBI" id="CHEBI:74269"/>
        <dbReference type="ChEBI" id="CHEBI:74445"/>
        <dbReference type="EC" id="2.1.1.34"/>
    </reaction>
    <physiologicalReaction direction="left-to-right" evidence="7">
        <dbReference type="Rhea" id="RHEA:20078"/>
    </physiologicalReaction>
</comment>
<evidence type="ECO:0000259" key="12">
    <source>
        <dbReference type="Pfam" id="PF00588"/>
    </source>
</evidence>
<evidence type="ECO:0000256" key="5">
    <source>
        <dbReference type="ARBA" id="ARBA00022884"/>
    </source>
</evidence>
<evidence type="ECO:0000256" key="4">
    <source>
        <dbReference type="ARBA" id="ARBA00022691"/>
    </source>
</evidence>
<evidence type="ECO:0000256" key="8">
    <source>
        <dbReference type="ARBA" id="ARBA00093361"/>
    </source>
</evidence>
<keyword evidence="4" id="KW-0949">S-adenosyl-L-methionine</keyword>
<dbReference type="Pfam" id="PF00588">
    <property type="entry name" value="SpoU_methylase"/>
    <property type="match status" value="1"/>
</dbReference>
<dbReference type="PANTHER" id="PTHR12029">
    <property type="entry name" value="RNA METHYLTRANSFERASE"/>
    <property type="match status" value="1"/>
</dbReference>
<dbReference type="GO" id="GO:0003723">
    <property type="term" value="F:RNA binding"/>
    <property type="evidence" value="ECO:0007669"/>
    <property type="project" value="UniProtKB-KW"/>
</dbReference>
<dbReference type="EC" id="2.1.1.34" evidence="9"/>
<gene>
    <name evidence="13" type="ORF">TCEB3V08_LOCUS1371</name>
</gene>
<organism evidence="13">
    <name type="scientific">Timema cristinae</name>
    <name type="common">Walking stick</name>
    <dbReference type="NCBI Taxonomy" id="61476"/>
    <lineage>
        <taxon>Eukaryota</taxon>
        <taxon>Metazoa</taxon>
        <taxon>Ecdysozoa</taxon>
        <taxon>Arthropoda</taxon>
        <taxon>Hexapoda</taxon>
        <taxon>Insecta</taxon>
        <taxon>Pterygota</taxon>
        <taxon>Neoptera</taxon>
        <taxon>Polyneoptera</taxon>
        <taxon>Phasmatodea</taxon>
        <taxon>Timematodea</taxon>
        <taxon>Timematoidea</taxon>
        <taxon>Timematidae</taxon>
        <taxon>Timema</taxon>
    </lineage>
</organism>
<comment type="function">
    <text evidence="8">S-adenosyl-L-methionine-dependent 2'-O-ribose methyltransferase that catalyzes the formation of 2'-O-methylguanosine at position 18 (Gm18) in a subset of tRNA. Selectively mediates Gm18 methylation of tRNAGln-TTG/CTG and tRNASer-TGA/GCT. Gm18 modification can enhance the stability of modified tRNAs.</text>
</comment>
<dbReference type="InterPro" id="IPR016024">
    <property type="entry name" value="ARM-type_fold"/>
</dbReference>
<evidence type="ECO:0000256" key="3">
    <source>
        <dbReference type="ARBA" id="ARBA00022679"/>
    </source>
</evidence>
<dbReference type="InterPro" id="IPR029028">
    <property type="entry name" value="Alpha/beta_knot_MTases"/>
</dbReference>
<proteinExistence type="inferred from homology"/>
<evidence type="ECO:0000256" key="9">
    <source>
        <dbReference type="ARBA" id="ARBA00093594"/>
    </source>
</evidence>
<dbReference type="InterPro" id="IPR045330">
    <property type="entry name" value="TRM3/TARBP1"/>
</dbReference>
<dbReference type="Gene3D" id="3.40.1280.10">
    <property type="match status" value="1"/>
</dbReference>
<evidence type="ECO:0000313" key="13">
    <source>
        <dbReference type="EMBL" id="CAD7393400.1"/>
    </source>
</evidence>
<dbReference type="GO" id="GO:0141100">
    <property type="term" value="F:tRNA (guanine(18)-2'-O)-methyltransferase activity"/>
    <property type="evidence" value="ECO:0007669"/>
    <property type="project" value="UniProtKB-EC"/>
</dbReference>
<dbReference type="SUPFAM" id="SSF48371">
    <property type="entry name" value="ARM repeat"/>
    <property type="match status" value="1"/>
</dbReference>
<reference evidence="13" key="1">
    <citation type="submission" date="2020-11" db="EMBL/GenBank/DDBJ databases">
        <authorList>
            <person name="Tran Van P."/>
        </authorList>
    </citation>
    <scope>NUCLEOTIDE SEQUENCE</scope>
</reference>
<dbReference type="PANTHER" id="PTHR12029:SF11">
    <property type="entry name" value="METHYLTRANSFERASE TARBP1-RELATED"/>
    <property type="match status" value="1"/>
</dbReference>
<evidence type="ECO:0000256" key="2">
    <source>
        <dbReference type="ARBA" id="ARBA00022603"/>
    </source>
</evidence>
<accession>A0A7R9CCV5</accession>
<keyword evidence="6" id="KW-0007">Acetylation</keyword>
<comment type="similarity">
    <text evidence="1">Belongs to the class IV-like SAM-binding methyltransferase superfamily. RNA methyltransferase TrmH family.</text>
</comment>
<dbReference type="SUPFAM" id="SSF75217">
    <property type="entry name" value="alpha/beta knot"/>
    <property type="match status" value="1"/>
</dbReference>
<sequence length="1556" mass="177976">MSVYNTCFIPYSNDAIDILLQLGSDGLLSCSNELFENLIQTLHRLDQLDELPKETLILKLQNLYLFLKFKLKLHQDQTCDKPVTYCENIVHICLKLLKQVDQCNDESLISLLCNVLSLSLMLLDCKTFSLLVPNIAEEYKGYLLTFFDSFVISDKSNKLAENLNKTLVFFKIFESILDAAIGLKERKSINTSEDSVQLHLALLKLFDDVPTHELILKLISSNQEQIALNTFIFTIPKLITYYGDDKLLRKLWKSLITSYKIDKNEFEGLSRAYFVISVLSDYYLPCETNDTAIVLKLVKESTFWELIKHGQAHQDPMVRKQALYLMKRGIENLMHSDYVLTFADTSAVFWWDSKFSHDLSKIWGVFFLIIESLEEKQTHLVKPVLPLVQKLIETTSVNSPYGTMLHPFWAMCVYHRILNHDNISVVKWGIVSLSHLDADFFLANDVNTFLSTFLNALNNSVLYVRNEKDNSASELEYALMKILSSVIKSSHDRSIFFFSELLRVICKISWGPVPLFYVISALASIEGMQVWGEEELHILVEFIKDSLSTQHIYIRGAVQCLLLKALINLADTKCVTILNVANVLGAFSSSESLKRGTYLWQTTVSWLSSFVSKEIAENFVSVYSSHAMKTEPGNSMTISTTVLARIMLLLWDAKLIPITKQGDNKPLEIYLFKLVDCFQNCDKRLYSSEDTQENIFKILVNILQESDSFQNTSDDHTKEMVLTIIEASLNGIMVFMMRKLESASHLRDYDSIHFYMSSLDTFSKHLRLVSIIFRHLENLQKKLLEIYLGEHVVHPIRTYFSCSILAWISKIVKKNSKVSSLDQVIAKQKILVENIIINKNLNYILAREDKDTILTRDLHNLWGHVTSECIQNSWSMFALYLDMYHETGTHLAILTAIEYILNEALVALEISGAGVLVSVMEVMKYMMPHIVTADNLQLVLKFMTLSWKLTFEMRKTEMFWKTIHSFVWMAFQKDSMINETLKPCLKQYANDIFSHGDSVAGLPNVLVNQLNREVTRSGIHILEPFLEIIVEAVTFGPVHRRDQSNSHADNEVRAVGIGLLLDMTCSLTCHQMVVQIVEKLVEKDKTASARRSRYFGDSYLHRLKHRVLQSVLILEPSLTVDECTKLKTWLCDSLLGDSHQPSVRYQQEWLLVRILHRHPKLRSTIWDVFSQAAEKRVGSLCSFISVVYQLVRILSHDQESFLDRSLQEILPWTMGQNFNIRLYAQVALQNLLKLCEVKGYNQLIEKYKVVQTSLNVSLQQSNALKNVAKLTEDFYFSVFHPVQHFSLQTIFTDLPRLANITKEEWIPLTVFKSKAHLPSLMAVPLENEDQTLSQFKTPSWILKSSGGLDEEEEDCIKTVHDNVQKKIIPWRSMVSQYNTSQSTSRANRTLSGGLVVVASLIDKLPNLGGLSRTCEVFGVDEYVIGSLKYIEDKQFQSLSVTAEKWINILEVKPHLLPEYLKNMKRNGYKVVGAEQTANSVSLVNMVFPVKSILLLGNEKGGIPANLLPLLDICVEVPQHGMVRSLNVHVTGAIFIWEYFKQHTLSSCTHTHDSCST</sequence>
<dbReference type="GO" id="GO:0030488">
    <property type="term" value="P:tRNA methylation"/>
    <property type="evidence" value="ECO:0007669"/>
    <property type="project" value="InterPro"/>
</dbReference>
<dbReference type="CDD" id="cd18091">
    <property type="entry name" value="SpoU-like_TRM3-like"/>
    <property type="match status" value="1"/>
</dbReference>
<name>A0A7R9CCV5_TIMCR</name>
<keyword evidence="5" id="KW-0694">RNA-binding</keyword>